<name>A0A9P4QKG3_9PLEO</name>
<reference evidence="2" key="1">
    <citation type="journal article" date="2020" name="Stud. Mycol.">
        <title>101 Dothideomycetes genomes: a test case for predicting lifestyles and emergence of pathogens.</title>
        <authorList>
            <person name="Haridas S."/>
            <person name="Albert R."/>
            <person name="Binder M."/>
            <person name="Bloem J."/>
            <person name="Labutti K."/>
            <person name="Salamov A."/>
            <person name="Andreopoulos B."/>
            <person name="Baker S."/>
            <person name="Barry K."/>
            <person name="Bills G."/>
            <person name="Bluhm B."/>
            <person name="Cannon C."/>
            <person name="Castanera R."/>
            <person name="Culley D."/>
            <person name="Daum C."/>
            <person name="Ezra D."/>
            <person name="Gonzalez J."/>
            <person name="Henrissat B."/>
            <person name="Kuo A."/>
            <person name="Liang C."/>
            <person name="Lipzen A."/>
            <person name="Lutzoni F."/>
            <person name="Magnuson J."/>
            <person name="Mondo S."/>
            <person name="Nolan M."/>
            <person name="Ohm R."/>
            <person name="Pangilinan J."/>
            <person name="Park H.-J."/>
            <person name="Ramirez L."/>
            <person name="Alfaro M."/>
            <person name="Sun H."/>
            <person name="Tritt A."/>
            <person name="Yoshinaga Y."/>
            <person name="Zwiers L.-H."/>
            <person name="Turgeon B."/>
            <person name="Goodwin S."/>
            <person name="Spatafora J."/>
            <person name="Crous P."/>
            <person name="Grigoriev I."/>
        </authorList>
    </citation>
    <scope>NUCLEOTIDE SEQUENCE</scope>
    <source>
        <strain evidence="2">CBS 125425</strain>
    </source>
</reference>
<gene>
    <name evidence="2" type="ORF">EJ04DRAFT_582593</name>
</gene>
<organism evidence="2 3">
    <name type="scientific">Polyplosphaeria fusca</name>
    <dbReference type="NCBI Taxonomy" id="682080"/>
    <lineage>
        <taxon>Eukaryota</taxon>
        <taxon>Fungi</taxon>
        <taxon>Dikarya</taxon>
        <taxon>Ascomycota</taxon>
        <taxon>Pezizomycotina</taxon>
        <taxon>Dothideomycetes</taxon>
        <taxon>Pleosporomycetidae</taxon>
        <taxon>Pleosporales</taxon>
        <taxon>Tetraplosphaeriaceae</taxon>
        <taxon>Polyplosphaeria</taxon>
    </lineage>
</organism>
<proteinExistence type="predicted"/>
<evidence type="ECO:0000256" key="1">
    <source>
        <dbReference type="SAM" id="MobiDB-lite"/>
    </source>
</evidence>
<sequence>MNPNESQKLFFQRYAVGTPFVLNPTKPVVAEFTRLGKVRKWVIGKKAWNKGWKECFGFPYDPNKPGLQTSADNESVRAKNFFAKHPSFSHDKNADVMSEFLRLNTSLGRTVGSLSFRLDWLICFGEPWRKSAARDRIHDEDDESHAGGVALGVNAQDDDDVSVIASELSSLVLVSIDTDSEEEAESEEETESGEETETDPRRCEYWYQFPGFTPNPTMSFKKEFKRLADSQGWSARSKKYHDEKAAACYAEFFFHFNMGEGRHPLQDWQVICEAVGIKDPPGSINMCKKGSQWMERNGTEQFQSIRNGSGTLPRIV</sequence>
<feature type="compositionally biased region" description="Acidic residues" evidence="1">
    <location>
        <begin position="178"/>
        <end position="197"/>
    </location>
</feature>
<dbReference type="EMBL" id="ML996439">
    <property type="protein sequence ID" value="KAF2726559.1"/>
    <property type="molecule type" value="Genomic_DNA"/>
</dbReference>
<dbReference type="PANTHER" id="PTHR38846">
    <property type="entry name" value="C3H1-TYPE DOMAIN-CONTAINING PROTEIN"/>
    <property type="match status" value="1"/>
</dbReference>
<protein>
    <submittedName>
        <fullName evidence="2">Uncharacterized protein</fullName>
    </submittedName>
</protein>
<comment type="caution">
    <text evidence="2">The sequence shown here is derived from an EMBL/GenBank/DDBJ whole genome shotgun (WGS) entry which is preliminary data.</text>
</comment>
<dbReference type="AlphaFoldDB" id="A0A9P4QKG3"/>
<feature type="region of interest" description="Disordered" evidence="1">
    <location>
        <begin position="177"/>
        <end position="200"/>
    </location>
</feature>
<accession>A0A9P4QKG3</accession>
<dbReference type="PANTHER" id="PTHR38846:SF1">
    <property type="entry name" value="C3H1-TYPE DOMAIN-CONTAINING PROTEIN"/>
    <property type="match status" value="1"/>
</dbReference>
<dbReference type="OrthoDB" id="6105938at2759"/>
<keyword evidence="3" id="KW-1185">Reference proteome</keyword>
<dbReference type="Proteomes" id="UP000799444">
    <property type="component" value="Unassembled WGS sequence"/>
</dbReference>
<evidence type="ECO:0000313" key="2">
    <source>
        <dbReference type="EMBL" id="KAF2726559.1"/>
    </source>
</evidence>
<evidence type="ECO:0000313" key="3">
    <source>
        <dbReference type="Proteomes" id="UP000799444"/>
    </source>
</evidence>